<dbReference type="InterPro" id="IPR011650">
    <property type="entry name" value="Peptidase_M20_dimer"/>
</dbReference>
<keyword evidence="2 4" id="KW-0378">Hydrolase</keyword>
<evidence type="ECO:0000256" key="2">
    <source>
        <dbReference type="ARBA" id="ARBA00022801"/>
    </source>
</evidence>
<keyword evidence="5" id="KW-1185">Reference proteome</keyword>
<feature type="domain" description="Peptidase M20 dimerisation" evidence="3">
    <location>
        <begin position="170"/>
        <end position="263"/>
    </location>
</feature>
<keyword evidence="1" id="KW-0479">Metal-binding</keyword>
<dbReference type="SUPFAM" id="SSF53187">
    <property type="entry name" value="Zn-dependent exopeptidases"/>
    <property type="match status" value="1"/>
</dbReference>
<dbReference type="InterPro" id="IPR050072">
    <property type="entry name" value="Peptidase_M20A"/>
</dbReference>
<dbReference type="PANTHER" id="PTHR43808">
    <property type="entry name" value="ACETYLORNITHINE DEACETYLASE"/>
    <property type="match status" value="1"/>
</dbReference>
<dbReference type="OrthoDB" id="9792335at2"/>
<dbReference type="Pfam" id="PF07687">
    <property type="entry name" value="M20_dimer"/>
    <property type="match status" value="1"/>
</dbReference>
<dbReference type="InterPro" id="IPR036264">
    <property type="entry name" value="Bact_exopeptidase_dim_dom"/>
</dbReference>
<dbReference type="Gene3D" id="3.30.70.360">
    <property type="match status" value="1"/>
</dbReference>
<organism evidence="4 5">
    <name type="scientific">Deinococcus psychrotolerans</name>
    <dbReference type="NCBI Taxonomy" id="2489213"/>
    <lineage>
        <taxon>Bacteria</taxon>
        <taxon>Thermotogati</taxon>
        <taxon>Deinococcota</taxon>
        <taxon>Deinococci</taxon>
        <taxon>Deinococcales</taxon>
        <taxon>Deinococcaceae</taxon>
        <taxon>Deinococcus</taxon>
    </lineage>
</organism>
<dbReference type="InterPro" id="IPR002933">
    <property type="entry name" value="Peptidase_M20"/>
</dbReference>
<evidence type="ECO:0000313" key="5">
    <source>
        <dbReference type="Proteomes" id="UP000276417"/>
    </source>
</evidence>
<evidence type="ECO:0000259" key="3">
    <source>
        <dbReference type="Pfam" id="PF07687"/>
    </source>
</evidence>
<keyword evidence="4" id="KW-0614">Plasmid</keyword>
<dbReference type="GO" id="GO:0046872">
    <property type="term" value="F:metal ion binding"/>
    <property type="evidence" value="ECO:0007669"/>
    <property type="project" value="UniProtKB-KW"/>
</dbReference>
<gene>
    <name evidence="4" type="ORF">EHF33_18680</name>
</gene>
<protein>
    <submittedName>
        <fullName evidence="4">M20/M25/M40 family metallo-hydrolase</fullName>
    </submittedName>
</protein>
<dbReference type="SUPFAM" id="SSF55031">
    <property type="entry name" value="Bacterial exopeptidase dimerisation domain"/>
    <property type="match status" value="1"/>
</dbReference>
<dbReference type="Proteomes" id="UP000276417">
    <property type="component" value="Plasmid unnamed2"/>
</dbReference>
<evidence type="ECO:0000256" key="1">
    <source>
        <dbReference type="ARBA" id="ARBA00022723"/>
    </source>
</evidence>
<dbReference type="GO" id="GO:0016787">
    <property type="term" value="F:hydrolase activity"/>
    <property type="evidence" value="ECO:0007669"/>
    <property type="project" value="UniProtKB-KW"/>
</dbReference>
<reference evidence="4 5" key="1">
    <citation type="submission" date="2018-11" db="EMBL/GenBank/DDBJ databases">
        <title>Deinococcus shelandsis sp. nov., isolated from South Shetland Islands soil of Antarctica.</title>
        <authorList>
            <person name="Tian J."/>
        </authorList>
    </citation>
    <scope>NUCLEOTIDE SEQUENCE [LARGE SCALE GENOMIC DNA]</scope>
    <source>
        <strain evidence="4 5">S14-83T</strain>
        <plasmid evidence="4 5">unnamed2</plasmid>
    </source>
</reference>
<dbReference type="Gene3D" id="3.40.630.10">
    <property type="entry name" value="Zn peptidases"/>
    <property type="match status" value="2"/>
</dbReference>
<name>A0A3G8YI50_9DEIO</name>
<dbReference type="EMBL" id="CP034186">
    <property type="protein sequence ID" value="AZI44932.1"/>
    <property type="molecule type" value="Genomic_DNA"/>
</dbReference>
<accession>A0A3G8YI50</accession>
<sequence length="370" mass="40341">MEMEMTAANFLRDLIRIEALSGQEQALCDRVIAEWQHLGFDQAYRDDIGNAVGMVKGQEPGPAWLLLTHLDHVHAGDPAQWQHPPYEAVLENGSVHGRGAVDIKGPLAAQTYALAQLLGRGERPLNDVWITAPVQEETGGLGAAHFVTHPPAQMGAVIVGEPSNNQLMLGHRGVARLKVRFTGRAHHASLALNDENPIFALAEFLKRVQAKQFADYPVTGPSSLSATQIFTDSGSDNLTPNTVDVMLSWRYNESDAENRATLAELLAGLPAEGQLEEIWTPANTPGFATSPEHPLAQKVGRYAKRFHAEPGVWKFATDGRYTAREGWPTVGWGPGDQWLAHTTQEAILLEDLDAYSEALSALLLNERASS</sequence>
<dbReference type="KEGG" id="dph:EHF33_18680"/>
<geneLocation type="plasmid" evidence="4 5">
    <name>unnamed2</name>
</geneLocation>
<proteinExistence type="predicted"/>
<evidence type="ECO:0000313" key="4">
    <source>
        <dbReference type="EMBL" id="AZI44932.1"/>
    </source>
</evidence>
<dbReference type="AlphaFoldDB" id="A0A3G8YI50"/>
<dbReference type="Pfam" id="PF01546">
    <property type="entry name" value="Peptidase_M20"/>
    <property type="match status" value="1"/>
</dbReference>